<dbReference type="GO" id="GO:0005509">
    <property type="term" value="F:calcium ion binding"/>
    <property type="evidence" value="ECO:0007669"/>
    <property type="project" value="InterPro"/>
</dbReference>
<dbReference type="GO" id="GO:0003779">
    <property type="term" value="F:actin binding"/>
    <property type="evidence" value="ECO:0007669"/>
    <property type="project" value="UniProtKB-KW"/>
</dbReference>
<feature type="domain" description="EF-hand" evidence="13">
    <location>
        <begin position="624"/>
        <end position="659"/>
    </location>
</feature>
<feature type="region of interest" description="Disordered" evidence="10">
    <location>
        <begin position="196"/>
        <end position="227"/>
    </location>
</feature>
<reference evidence="14" key="1">
    <citation type="journal article" date="2020" name="Stud. Mycol.">
        <title>101 Dothideomycetes genomes: a test case for predicting lifestyles and emergence of pathogens.</title>
        <authorList>
            <person name="Haridas S."/>
            <person name="Albert R."/>
            <person name="Binder M."/>
            <person name="Bloem J."/>
            <person name="Labutti K."/>
            <person name="Salamov A."/>
            <person name="Andreopoulos B."/>
            <person name="Baker S."/>
            <person name="Barry K."/>
            <person name="Bills G."/>
            <person name="Bluhm B."/>
            <person name="Cannon C."/>
            <person name="Castanera R."/>
            <person name="Culley D."/>
            <person name="Daum C."/>
            <person name="Ezra D."/>
            <person name="Gonzalez J."/>
            <person name="Henrissat B."/>
            <person name="Kuo A."/>
            <person name="Liang C."/>
            <person name="Lipzen A."/>
            <person name="Lutzoni F."/>
            <person name="Magnuson J."/>
            <person name="Mondo S."/>
            <person name="Nolan M."/>
            <person name="Ohm R."/>
            <person name="Pangilinan J."/>
            <person name="Park H.-J."/>
            <person name="Ramirez L."/>
            <person name="Alfaro M."/>
            <person name="Sun H."/>
            <person name="Tritt A."/>
            <person name="Yoshinaga Y."/>
            <person name="Zwiers L.-H."/>
            <person name="Turgeon B."/>
            <person name="Goodwin S."/>
            <person name="Spatafora J."/>
            <person name="Crous P."/>
            <person name="Grigoriev I."/>
        </authorList>
    </citation>
    <scope>NUCLEOTIDE SEQUENCE</scope>
    <source>
        <strain evidence="14">CBS 675.92</strain>
    </source>
</reference>
<dbReference type="GO" id="GO:0005886">
    <property type="term" value="C:plasma membrane"/>
    <property type="evidence" value="ECO:0007669"/>
    <property type="project" value="UniProtKB-SubCell"/>
</dbReference>
<evidence type="ECO:0008006" key="16">
    <source>
        <dbReference type="Google" id="ProtNLM"/>
    </source>
</evidence>
<evidence type="ECO:0000256" key="5">
    <source>
        <dbReference type="ARBA" id="ARBA00022583"/>
    </source>
</evidence>
<comment type="subcellular location">
    <subcellularLocation>
        <location evidence="3">Cell membrane</location>
        <topology evidence="3">Peripheral membrane protein</topology>
        <orientation evidence="3">Cytoplasmic side</orientation>
    </subcellularLocation>
    <subcellularLocation>
        <location evidence="2">Cytoplasm</location>
        <location evidence="2">Cytoskeleton</location>
        <location evidence="2">Actin patch</location>
    </subcellularLocation>
    <subcellularLocation>
        <location evidence="1">Endosome membrane</location>
        <topology evidence="1">Peripheral membrane protein</topology>
        <orientation evidence="1">Cytoplasmic side</orientation>
    </subcellularLocation>
</comment>
<evidence type="ECO:0000256" key="10">
    <source>
        <dbReference type="SAM" id="MobiDB-lite"/>
    </source>
</evidence>
<evidence type="ECO:0000256" key="3">
    <source>
        <dbReference type="ARBA" id="ARBA00004413"/>
    </source>
</evidence>
<keyword evidence="5" id="KW-0254">Endocytosis</keyword>
<keyword evidence="15" id="KW-1185">Reference proteome</keyword>
<evidence type="ECO:0000313" key="14">
    <source>
        <dbReference type="EMBL" id="KAF1957958.1"/>
    </source>
</evidence>
<evidence type="ECO:0000313" key="15">
    <source>
        <dbReference type="Proteomes" id="UP000800035"/>
    </source>
</evidence>
<proteinExistence type="predicted"/>
<dbReference type="Gene3D" id="2.20.70.10">
    <property type="match status" value="1"/>
</dbReference>
<organism evidence="14 15">
    <name type="scientific">Byssothecium circinans</name>
    <dbReference type="NCBI Taxonomy" id="147558"/>
    <lineage>
        <taxon>Eukaryota</taxon>
        <taxon>Fungi</taxon>
        <taxon>Dikarya</taxon>
        <taxon>Ascomycota</taxon>
        <taxon>Pezizomycotina</taxon>
        <taxon>Dothideomycetes</taxon>
        <taxon>Pleosporomycetidae</taxon>
        <taxon>Pleosporales</taxon>
        <taxon>Massarineae</taxon>
        <taxon>Massarinaceae</taxon>
        <taxon>Byssothecium</taxon>
    </lineage>
</organism>
<dbReference type="OrthoDB" id="5392845at2759"/>
<dbReference type="PROSITE" id="PS50031">
    <property type="entry name" value="EH"/>
    <property type="match status" value="1"/>
</dbReference>
<dbReference type="Proteomes" id="UP000800035">
    <property type="component" value="Unassembled WGS sequence"/>
</dbReference>
<dbReference type="SUPFAM" id="SSF47473">
    <property type="entry name" value="EF-hand"/>
    <property type="match status" value="1"/>
</dbReference>
<dbReference type="PROSITE" id="PS50222">
    <property type="entry name" value="EF_HAND_2"/>
    <property type="match status" value="1"/>
</dbReference>
<dbReference type="GO" id="GO:0030479">
    <property type="term" value="C:actin cortical patch"/>
    <property type="evidence" value="ECO:0007669"/>
    <property type="project" value="UniProtKB-SubCell"/>
</dbReference>
<keyword evidence="7" id="KW-0009">Actin-binding</keyword>
<evidence type="ECO:0000256" key="9">
    <source>
        <dbReference type="ARBA" id="ARBA00025194"/>
    </source>
</evidence>
<evidence type="ECO:0000259" key="11">
    <source>
        <dbReference type="PROSITE" id="PS50020"/>
    </source>
</evidence>
<dbReference type="InterPro" id="IPR036020">
    <property type="entry name" value="WW_dom_sf"/>
</dbReference>
<dbReference type="EMBL" id="ML976988">
    <property type="protein sequence ID" value="KAF1957958.1"/>
    <property type="molecule type" value="Genomic_DNA"/>
</dbReference>
<name>A0A6A5TZU0_9PLEO</name>
<dbReference type="AlphaFoldDB" id="A0A6A5TZU0"/>
<keyword evidence="8" id="KW-0963">Cytoplasm</keyword>
<feature type="domain" description="WW" evidence="11">
    <location>
        <begin position="504"/>
        <end position="537"/>
    </location>
</feature>
<evidence type="ECO:0000256" key="1">
    <source>
        <dbReference type="ARBA" id="ARBA00004125"/>
    </source>
</evidence>
<evidence type="ECO:0000256" key="4">
    <source>
        <dbReference type="ARBA" id="ARBA00011159"/>
    </source>
</evidence>
<evidence type="ECO:0000256" key="2">
    <source>
        <dbReference type="ARBA" id="ARBA00004134"/>
    </source>
</evidence>
<keyword evidence="6" id="KW-0967">Endosome</keyword>
<dbReference type="GO" id="GO:0010008">
    <property type="term" value="C:endosome membrane"/>
    <property type="evidence" value="ECO:0007669"/>
    <property type="project" value="UniProtKB-SubCell"/>
</dbReference>
<feature type="region of interest" description="Disordered" evidence="10">
    <location>
        <begin position="816"/>
        <end position="859"/>
    </location>
</feature>
<evidence type="ECO:0000259" key="13">
    <source>
        <dbReference type="PROSITE" id="PS50222"/>
    </source>
</evidence>
<protein>
    <recommendedName>
        <fullName evidence="16">EF-hand domain-containing protein</fullName>
    </recommendedName>
</protein>
<comment type="function">
    <text evidence="9">Component of the PAN1 actin cytoskeleton-regulatory complex required for the internalization of endosomes during actin-coupled endocytosis. The complex links the site of endocytosis to the cell membrane-associated actin cytoskeleton. Mediates uptake of external molecules and vacuolar degradation of plasma membrane proteins. Plays a role in the proper organization of the cell membrane-associated actin cytoskeleton and promotes its destabilization.</text>
</comment>
<gene>
    <name evidence="14" type="ORF">CC80DRAFT_547013</name>
</gene>
<dbReference type="GO" id="GO:0006897">
    <property type="term" value="P:endocytosis"/>
    <property type="evidence" value="ECO:0007669"/>
    <property type="project" value="UniProtKB-KW"/>
</dbReference>
<evidence type="ECO:0000259" key="12">
    <source>
        <dbReference type="PROSITE" id="PS50031"/>
    </source>
</evidence>
<evidence type="ECO:0000256" key="7">
    <source>
        <dbReference type="ARBA" id="ARBA00023203"/>
    </source>
</evidence>
<dbReference type="InterPro" id="IPR011992">
    <property type="entry name" value="EF-hand-dom_pair"/>
</dbReference>
<dbReference type="SUPFAM" id="SSF51045">
    <property type="entry name" value="WW domain"/>
    <property type="match status" value="1"/>
</dbReference>
<dbReference type="InterPro" id="IPR001202">
    <property type="entry name" value="WW_dom"/>
</dbReference>
<evidence type="ECO:0000256" key="8">
    <source>
        <dbReference type="ARBA" id="ARBA00023212"/>
    </source>
</evidence>
<dbReference type="PROSITE" id="PS50020">
    <property type="entry name" value="WW_DOMAIN_2"/>
    <property type="match status" value="1"/>
</dbReference>
<feature type="domain" description="EH" evidence="12">
    <location>
        <begin position="625"/>
        <end position="713"/>
    </location>
</feature>
<dbReference type="Gene3D" id="1.10.238.10">
    <property type="entry name" value="EF-hand"/>
    <property type="match status" value="1"/>
</dbReference>
<evidence type="ECO:0000256" key="6">
    <source>
        <dbReference type="ARBA" id="ARBA00022753"/>
    </source>
</evidence>
<sequence length="859" mass="97335">MASVSIGDLILLGQIAFTAWDAFQKAGEEYRYLAQLCQSIHLAIKDIPEGIPEKQGAVTLDLVTTGLREALAAAEKILGNYEDMDRLTLRSIRKRISFSLATTSDRETIEKRLALQLHTLSVFLGGKTLEYQSLTAKLLMWLVDERQSAKGEKIDVNKIVDDQVAFQELLDQLDVRDAKTKETLQLSETQDKIKTKLAEEGQHRSGHSSGTSVDKAEKQDSTSQSTASKLLLGPSATKFQQYYPLAMRWFAEIQPFFSPLTVQDACWNKPYLSNPTIRYSERDEFLCPFQEGWTLNRTYADRLGVTAEEAYYFSYNGLSCESTRSIKTSRLYFCRSALIPDMSLPPGHRVLRNYANLPGSPGSPGYLDAPDIERRFLLNKFFISHGVQAQYPNPNIVLGSWYLGYSAQSLHRDPNNGPNCRWPFDLDDEVTKEFVFRHFGNRGGPVPYPDNWIDASLPPGWVWKKDATGNGRHVYIYLGDKRDGRMEHTMHPSRFHREGMAGTVRLPPNWDRRLDCDGNLFFVDHNTQSATRIDPRFNKTVDQETGLPLEWRQVKDNKERPWYYIENGGTVIATIKPASMSSKSLDWKIILTQVPKEGQNMAEIFADEKHNQYFQQLPSDMTPQDRERYDKIFRKADKEGKCKITWDQALRNFHAAGLSPDLYIPVLSEADKDLDKVFTPSEYANALHRMRSVLQGWYKSQPNPSLTPEKTIEYENEFKDKKSRDALEISLEEVKRLTENSNHYGLPSDATETIWENYMNRDTRNLDIVGFCRARQAIDIEVEQWKSLAKLGGPELNIPPVKPPAEPDLEWKIYTLDAPSNGPESASPAVDQAAMPGSTESTPSVAPAATIPTEGAQGG</sequence>
<comment type="subunit">
    <text evidence="4">Component of the PAN1 actin cytoskeleton-regulatory complex.</text>
</comment>
<dbReference type="InterPro" id="IPR002048">
    <property type="entry name" value="EF_hand_dom"/>
</dbReference>
<dbReference type="InterPro" id="IPR000261">
    <property type="entry name" value="EH_dom"/>
</dbReference>
<keyword evidence="8" id="KW-0206">Cytoskeleton</keyword>
<accession>A0A6A5TZU0</accession>